<dbReference type="Gene3D" id="3.40.50.300">
    <property type="entry name" value="P-loop containing nucleotide triphosphate hydrolases"/>
    <property type="match status" value="1"/>
</dbReference>
<name>A0A656QM03_9BURK</name>
<dbReference type="InterPro" id="IPR027417">
    <property type="entry name" value="P-loop_NTPase"/>
</dbReference>
<keyword evidence="3" id="KW-1185">Reference proteome</keyword>
<dbReference type="GO" id="GO:0016887">
    <property type="term" value="F:ATP hydrolysis activity"/>
    <property type="evidence" value="ECO:0007669"/>
    <property type="project" value="InterPro"/>
</dbReference>
<reference evidence="2 3" key="1">
    <citation type="submission" date="2014-03" db="EMBL/GenBank/DDBJ databases">
        <title>Draft Genome Sequences of Four Burkholderia Strains.</title>
        <authorList>
            <person name="Liu X.Y."/>
            <person name="Li C.X."/>
            <person name="Xu J.H."/>
        </authorList>
    </citation>
    <scope>NUCLEOTIDE SEQUENCE [LARGE SCALE GENOMIC DNA]</scope>
    <source>
        <strain evidence="2 3">OP-1</strain>
    </source>
</reference>
<dbReference type="AlphaFoldDB" id="A0A656QM03"/>
<evidence type="ECO:0000259" key="1">
    <source>
        <dbReference type="Pfam" id="PF00005"/>
    </source>
</evidence>
<evidence type="ECO:0000313" key="2">
    <source>
        <dbReference type="EMBL" id="KDR29095.1"/>
    </source>
</evidence>
<dbReference type="Pfam" id="PF00005">
    <property type="entry name" value="ABC_tran"/>
    <property type="match status" value="1"/>
</dbReference>
<feature type="domain" description="ABC transporter" evidence="1">
    <location>
        <begin position="11"/>
        <end position="86"/>
    </location>
</feature>
<dbReference type="Proteomes" id="UP000027451">
    <property type="component" value="Unassembled WGS sequence"/>
</dbReference>
<dbReference type="SUPFAM" id="SSF52540">
    <property type="entry name" value="P-loop containing nucleoside triphosphate hydrolases"/>
    <property type="match status" value="1"/>
</dbReference>
<organism evidence="2 3">
    <name type="scientific">Caballeronia zhejiangensis</name>
    <dbReference type="NCBI Taxonomy" id="871203"/>
    <lineage>
        <taxon>Bacteria</taxon>
        <taxon>Pseudomonadati</taxon>
        <taxon>Pseudomonadota</taxon>
        <taxon>Betaproteobacteria</taxon>
        <taxon>Burkholderiales</taxon>
        <taxon>Burkholderiaceae</taxon>
        <taxon>Caballeronia</taxon>
    </lineage>
</organism>
<comment type="caution">
    <text evidence="2">The sequence shown here is derived from an EMBL/GenBank/DDBJ whole genome shotgun (WGS) entry which is preliminary data.</text>
</comment>
<dbReference type="EMBL" id="JFHD01000015">
    <property type="protein sequence ID" value="KDR29095.1"/>
    <property type="molecule type" value="Genomic_DNA"/>
</dbReference>
<dbReference type="GO" id="GO:0005524">
    <property type="term" value="F:ATP binding"/>
    <property type="evidence" value="ECO:0007669"/>
    <property type="project" value="InterPro"/>
</dbReference>
<proteinExistence type="predicted"/>
<dbReference type="PANTHER" id="PTHR43875:SF1">
    <property type="entry name" value="OSMOPROTECTIVE COMPOUNDS UPTAKE ATP-BINDING PROTEIN GGTA"/>
    <property type="match status" value="1"/>
</dbReference>
<evidence type="ECO:0000313" key="3">
    <source>
        <dbReference type="Proteomes" id="UP000027451"/>
    </source>
</evidence>
<protein>
    <recommendedName>
        <fullName evidence="1">ABC transporter domain-containing protein</fullName>
    </recommendedName>
</protein>
<dbReference type="PANTHER" id="PTHR43875">
    <property type="entry name" value="MALTODEXTRIN IMPORT ATP-BINDING PROTEIN MSMX"/>
    <property type="match status" value="1"/>
</dbReference>
<gene>
    <name evidence="2" type="ORF">BG60_08480</name>
</gene>
<dbReference type="GO" id="GO:0055052">
    <property type="term" value="C:ATP-binding cassette (ABC) transporter complex, substrate-binding subunit-containing"/>
    <property type="evidence" value="ECO:0007669"/>
    <property type="project" value="TreeGrafter"/>
</dbReference>
<accession>A0A656QM03</accession>
<dbReference type="InterPro" id="IPR003439">
    <property type="entry name" value="ABC_transporter-like_ATP-bd"/>
</dbReference>
<sequence>MKAAISRSTRLGPSGCGKTTLRSIAGLERPVGGSISVNGVTVFSARDETFVPPNRRKSGMVFEPLSNLDAKLRDRMRFELRHDRFHDRRRDRARACASIAQNAGPGDHPFFDRSGELHRAGIAERVTRQALLRPDYAA</sequence>
<dbReference type="InterPro" id="IPR047641">
    <property type="entry name" value="ABC_transpr_MalK/UgpC-like"/>
</dbReference>